<gene>
    <name evidence="2" type="ORF">CTheo_7982</name>
</gene>
<dbReference type="GO" id="GO:0051118">
    <property type="term" value="F:glucan endo-1,3-alpha-glucosidase activity"/>
    <property type="evidence" value="ECO:0007669"/>
    <property type="project" value="InterPro"/>
</dbReference>
<dbReference type="AlphaFoldDB" id="A0A5N5QAZ2"/>
<organism evidence="2 3">
    <name type="scientific">Ceratobasidium theobromae</name>
    <dbReference type="NCBI Taxonomy" id="1582974"/>
    <lineage>
        <taxon>Eukaryota</taxon>
        <taxon>Fungi</taxon>
        <taxon>Dikarya</taxon>
        <taxon>Basidiomycota</taxon>
        <taxon>Agaricomycotina</taxon>
        <taxon>Agaricomycetes</taxon>
        <taxon>Cantharellales</taxon>
        <taxon>Ceratobasidiaceae</taxon>
        <taxon>Ceratobasidium</taxon>
    </lineage>
</organism>
<evidence type="ECO:0000256" key="1">
    <source>
        <dbReference type="SAM" id="SignalP"/>
    </source>
</evidence>
<proteinExistence type="predicted"/>
<dbReference type="Proteomes" id="UP000383932">
    <property type="component" value="Unassembled WGS sequence"/>
</dbReference>
<keyword evidence="1" id="KW-0732">Signal</keyword>
<reference evidence="2 3" key="1">
    <citation type="journal article" date="2019" name="Fungal Biol. Biotechnol.">
        <title>Draft genome sequence of fastidious pathogen Ceratobasidium theobromae, which causes vascular-streak dieback in Theobroma cacao.</title>
        <authorList>
            <person name="Ali S.S."/>
            <person name="Asman A."/>
            <person name="Shao J."/>
            <person name="Firmansyah A.P."/>
            <person name="Susilo A.W."/>
            <person name="Rosmana A."/>
            <person name="McMahon P."/>
            <person name="Junaid M."/>
            <person name="Guest D."/>
            <person name="Kheng T.Y."/>
            <person name="Meinhardt L.W."/>
            <person name="Bailey B.A."/>
        </authorList>
    </citation>
    <scope>NUCLEOTIDE SEQUENCE [LARGE SCALE GENOMIC DNA]</scope>
    <source>
        <strain evidence="2 3">CT2</strain>
    </source>
</reference>
<dbReference type="InterPro" id="IPR005197">
    <property type="entry name" value="Glyco_hydro_71"/>
</dbReference>
<dbReference type="Gene3D" id="3.20.20.80">
    <property type="entry name" value="Glycosidases"/>
    <property type="match status" value="1"/>
</dbReference>
<accession>A0A5N5QAZ2</accession>
<evidence type="ECO:0000313" key="3">
    <source>
        <dbReference type="Proteomes" id="UP000383932"/>
    </source>
</evidence>
<sequence>MFLPLWLVTVLSFLNLGWPLPFDARQASEKAREKFVVAHVIVGNTYPYTHNTWMTDIKLAHANGIDAFALNVGPTPWQKDRVTDAYNAARDSGTGFKMFISLDMTILPCMGTNDAILLRNYITSFASHPAQFRFKNKAFVSTFNGDGCTFGMATTEQGWKEQFTDRLEGENAALFVPSFFMDPAGFKNFSAMDGASHWIGAWPTELTAPKLSRMISFLKSDPKDLSKAPIPIPANLTPIAGVVSRLESTLPFKKRDVDVRTQLAAALAGAINFDSDNRVTANLGTSGDAGAGNIFMTSVSPWFYTHYGATSLNKNWLYRADDWLYNTRWDQLVQFRNKVDIVQVISWNDYGESTYVGPLTGAIPSSTTWINDFDHQGWLNMTFYYATAFKTGQYPIIVKDRIFLFARPHPANAKASNDTIEKPRDFELTEDRLGAVVFASAPGTVTLSADPSKPDTFEVPAGVSKLQIPLVPGQGIAATLTRNGTTVIKMKPDFHFDPNPAKYNYNAATFFAVAP</sequence>
<comment type="caution">
    <text evidence="2">The sequence shown here is derived from an EMBL/GenBank/DDBJ whole genome shotgun (WGS) entry which is preliminary data.</text>
</comment>
<dbReference type="EMBL" id="SSOP01000418">
    <property type="protein sequence ID" value="KAB5588576.1"/>
    <property type="molecule type" value="Genomic_DNA"/>
</dbReference>
<feature type="signal peptide" evidence="1">
    <location>
        <begin position="1"/>
        <end position="19"/>
    </location>
</feature>
<dbReference type="CDD" id="cd11577">
    <property type="entry name" value="GH71"/>
    <property type="match status" value="1"/>
</dbReference>
<feature type="chain" id="PRO_5024395070" evidence="1">
    <location>
        <begin position="20"/>
        <end position="515"/>
    </location>
</feature>
<evidence type="ECO:0000313" key="2">
    <source>
        <dbReference type="EMBL" id="KAB5588576.1"/>
    </source>
</evidence>
<dbReference type="OrthoDB" id="3257981at2759"/>
<keyword evidence="3" id="KW-1185">Reference proteome</keyword>
<dbReference type="Pfam" id="PF03659">
    <property type="entry name" value="Glyco_hydro_71"/>
    <property type="match status" value="1"/>
</dbReference>
<name>A0A5N5QAZ2_9AGAM</name>
<protein>
    <submittedName>
        <fullName evidence="2">Glucan endo-1,3-alpha-glucosidase agn1</fullName>
    </submittedName>
</protein>